<sequence>MTETVERMLPLYEAKMIHQFDHRWATYEADGSVRDVTLAEKQDPGFAALPRYWVREEVVRDRLGDRWDRDWLLGWRDICRSTDVRTLIATINGGRASPEGGTLLAFPDPAAAAPALLAIWNSFAFDFVARLKVGGTHLKYFTMRQLPVPHPDQLAAKVPWGAVSWRDWLGSRALRLILDSDEMLQVSREFDATLPNDPWDADQRRWVRAELDAGCFHLFGIVRSDVDYVMETFPIVKRKDEAEFGSYRTKEQILEVYDVMQAAIASGTTYSSPLDADIHPAGGSDD</sequence>
<dbReference type="Proteomes" id="UP000501058">
    <property type="component" value="Chromosome"/>
</dbReference>
<evidence type="ECO:0000313" key="1">
    <source>
        <dbReference type="EMBL" id="QIK72256.1"/>
    </source>
</evidence>
<accession>A0A6G7Y6F0</accession>
<gene>
    <name evidence="1" type="ORF">G7070_08195</name>
</gene>
<dbReference type="AlphaFoldDB" id="A0A6G7Y6F0"/>
<dbReference type="EMBL" id="CP049865">
    <property type="protein sequence ID" value="QIK72256.1"/>
    <property type="molecule type" value="Genomic_DNA"/>
</dbReference>
<dbReference type="KEGG" id="prv:G7070_08195"/>
<protein>
    <submittedName>
        <fullName evidence="1">Uncharacterized protein</fullName>
    </submittedName>
</protein>
<organism evidence="1 2">
    <name type="scientific">Propioniciclava coleopterorum</name>
    <dbReference type="NCBI Taxonomy" id="2714937"/>
    <lineage>
        <taxon>Bacteria</taxon>
        <taxon>Bacillati</taxon>
        <taxon>Actinomycetota</taxon>
        <taxon>Actinomycetes</taxon>
        <taxon>Propionibacteriales</taxon>
        <taxon>Propionibacteriaceae</taxon>
        <taxon>Propioniciclava</taxon>
    </lineage>
</organism>
<keyword evidence="2" id="KW-1185">Reference proteome</keyword>
<proteinExistence type="predicted"/>
<reference evidence="1 2" key="1">
    <citation type="submission" date="2020-03" db="EMBL/GenBank/DDBJ databases">
        <title>Propioniciclava sp. nov., isolated from Hydrophilus acuminatus.</title>
        <authorList>
            <person name="Hyun D.-W."/>
            <person name="Bae J.-W."/>
        </authorList>
    </citation>
    <scope>NUCLEOTIDE SEQUENCE [LARGE SCALE GENOMIC DNA]</scope>
    <source>
        <strain evidence="1 2">HDW11</strain>
    </source>
</reference>
<name>A0A6G7Y6F0_9ACTN</name>
<dbReference type="RefSeq" id="WP_166233332.1">
    <property type="nucleotide sequence ID" value="NZ_CP049865.1"/>
</dbReference>
<evidence type="ECO:0000313" key="2">
    <source>
        <dbReference type="Proteomes" id="UP000501058"/>
    </source>
</evidence>